<evidence type="ECO:0000256" key="1">
    <source>
        <dbReference type="ARBA" id="ARBA00004651"/>
    </source>
</evidence>
<evidence type="ECO:0000256" key="3">
    <source>
        <dbReference type="ARBA" id="ARBA00022692"/>
    </source>
</evidence>
<evidence type="ECO:0000256" key="2">
    <source>
        <dbReference type="ARBA" id="ARBA00022475"/>
    </source>
</evidence>
<feature type="transmembrane region" description="Helical" evidence="6">
    <location>
        <begin position="148"/>
        <end position="167"/>
    </location>
</feature>
<protein>
    <submittedName>
        <fullName evidence="8">Cytochrome b/b6 domain-containing protein</fullName>
    </submittedName>
</protein>
<gene>
    <name evidence="8" type="ORF">FM038_006035</name>
</gene>
<feature type="transmembrane region" description="Helical" evidence="6">
    <location>
        <begin position="36"/>
        <end position="58"/>
    </location>
</feature>
<evidence type="ECO:0000256" key="6">
    <source>
        <dbReference type="SAM" id="Phobius"/>
    </source>
</evidence>
<feature type="transmembrane region" description="Helical" evidence="6">
    <location>
        <begin position="196"/>
        <end position="216"/>
    </location>
</feature>
<keyword evidence="2" id="KW-1003">Cell membrane</keyword>
<keyword evidence="9" id="KW-1185">Reference proteome</keyword>
<dbReference type="SUPFAM" id="SSF81342">
    <property type="entry name" value="Transmembrane di-heme cytochromes"/>
    <property type="match status" value="1"/>
</dbReference>
<dbReference type="Gene3D" id="1.20.950.20">
    <property type="entry name" value="Transmembrane di-heme cytochromes, Chain C"/>
    <property type="match status" value="1"/>
</dbReference>
<evidence type="ECO:0000259" key="7">
    <source>
        <dbReference type="Pfam" id="PF01292"/>
    </source>
</evidence>
<evidence type="ECO:0000313" key="9">
    <source>
        <dbReference type="Proteomes" id="UP000316416"/>
    </source>
</evidence>
<comment type="subcellular location">
    <subcellularLocation>
        <location evidence="1">Cell membrane</location>
        <topology evidence="1">Multi-pass membrane protein</topology>
    </subcellularLocation>
</comment>
<feature type="domain" description="Cytochrome b561 bacterial/Ni-hydrogenase" evidence="7">
    <location>
        <begin position="7"/>
        <end position="179"/>
    </location>
</feature>
<accession>A0ABX6V327</accession>
<dbReference type="InterPro" id="IPR016174">
    <property type="entry name" value="Di-haem_cyt_TM"/>
</dbReference>
<dbReference type="InterPro" id="IPR011577">
    <property type="entry name" value="Cyt_b561_bac/Ni-Hgenase"/>
</dbReference>
<dbReference type="Proteomes" id="UP000316416">
    <property type="component" value="Chromosome"/>
</dbReference>
<evidence type="ECO:0000313" key="8">
    <source>
        <dbReference type="EMBL" id="QPG57044.1"/>
    </source>
</evidence>
<dbReference type="Pfam" id="PF01292">
    <property type="entry name" value="Ni_hydr_CYTB"/>
    <property type="match status" value="1"/>
</dbReference>
<feature type="transmembrane region" description="Helical" evidence="6">
    <location>
        <begin position="12"/>
        <end position="30"/>
    </location>
</feature>
<reference evidence="8" key="1">
    <citation type="submission" date="2021-07" db="EMBL/GenBank/DDBJ databases">
        <title>Shewanella sp. YLB-07 whole genome sequence.</title>
        <authorList>
            <person name="Yu L."/>
        </authorList>
    </citation>
    <scope>NUCLEOTIDE SEQUENCE</scope>
    <source>
        <strain evidence="8">YLB-08</strain>
    </source>
</reference>
<name>A0ABX6V327_9GAMM</name>
<proteinExistence type="predicted"/>
<dbReference type="RefSeq" id="WP_142872413.1">
    <property type="nucleotide sequence ID" value="NZ_CP045503.2"/>
</dbReference>
<evidence type="ECO:0000256" key="5">
    <source>
        <dbReference type="ARBA" id="ARBA00023136"/>
    </source>
</evidence>
<evidence type="ECO:0000256" key="4">
    <source>
        <dbReference type="ARBA" id="ARBA00022989"/>
    </source>
</evidence>
<organism evidence="8 9">
    <name type="scientific">Shewanella eurypsychrophilus</name>
    <dbReference type="NCBI Taxonomy" id="2593656"/>
    <lineage>
        <taxon>Bacteria</taxon>
        <taxon>Pseudomonadati</taxon>
        <taxon>Pseudomonadota</taxon>
        <taxon>Gammaproteobacteria</taxon>
        <taxon>Alteromonadales</taxon>
        <taxon>Shewanellaceae</taxon>
        <taxon>Shewanella</taxon>
    </lineage>
</organism>
<keyword evidence="4 6" id="KW-1133">Transmembrane helix</keyword>
<dbReference type="InterPro" id="IPR051542">
    <property type="entry name" value="Hydrogenase_cytochrome"/>
</dbReference>
<sequence>MNNKVKVWDISTRLFHWGMIGLLAGLWWSADAGELVWHQVLAYSLMVLIVFRIIWGLVGSDTAKFSHFIKHPKTVFQYVGSIKRHGVSSSVGHNPLGGYMVIALIAVVTLQLSTGLFATDEIFTEGPLYSYVASDTALWLTWLHKQTFNIILLLASIHVLAVLVHTVKGDKLILPMITGYKNISEAANVSLGFRSVFIALALFSALATLVGNYLIWPMVQML</sequence>
<keyword evidence="3 6" id="KW-0812">Transmembrane</keyword>
<dbReference type="EMBL" id="CP045503">
    <property type="protein sequence ID" value="QPG57044.1"/>
    <property type="molecule type" value="Genomic_DNA"/>
</dbReference>
<dbReference type="PANTHER" id="PTHR30485:SF2">
    <property type="entry name" value="BLL0597 PROTEIN"/>
    <property type="match status" value="1"/>
</dbReference>
<feature type="transmembrane region" description="Helical" evidence="6">
    <location>
        <begin position="96"/>
        <end position="118"/>
    </location>
</feature>
<dbReference type="PANTHER" id="PTHR30485">
    <property type="entry name" value="NI/FE-HYDROGENASE 1 B-TYPE CYTOCHROME SUBUNIT"/>
    <property type="match status" value="1"/>
</dbReference>
<keyword evidence="5 6" id="KW-0472">Membrane</keyword>